<dbReference type="RefSeq" id="WP_043658189.1">
    <property type="nucleotide sequence ID" value="NZ_JBIAMX010000003.1"/>
</dbReference>
<dbReference type="PANTHER" id="PTHR42988:SF2">
    <property type="entry name" value="CYCLIC NUCLEOTIDE PHOSPHODIESTERASE CBUA0032-RELATED"/>
    <property type="match status" value="1"/>
</dbReference>
<sequence length="258" mass="27156">MILAAQLSDTHFDGKPRNIERVERVMAFLADLPRRPDVILVTGDVTDSGRPEQYAEARLALAADLPVCVLPGNHDDRGAFRSVLLGEPASTAPINSVHRTGTLTLILLDSSVPGEPGGLLTDDTYAWLDATLAETPADHSVLLALHHPPSLLHSPIVDGIALADPDRLAGIVAGDDRILAVLTGHAHSPAVTLFAGKPQLTGPSTASVLGPAWELAAPHRVMDYAPDPALALHVIDGGRLTTHFRSVAMGGWLAQSPV</sequence>
<dbReference type="Pfam" id="PF00149">
    <property type="entry name" value="Metallophos"/>
    <property type="match status" value="1"/>
</dbReference>
<name>A0ABW6PJ73_9NOCA</name>
<evidence type="ECO:0000256" key="2">
    <source>
        <dbReference type="ARBA" id="ARBA00022801"/>
    </source>
</evidence>
<evidence type="ECO:0000313" key="6">
    <source>
        <dbReference type="EMBL" id="MFF0542455.1"/>
    </source>
</evidence>
<dbReference type="PANTHER" id="PTHR42988">
    <property type="entry name" value="PHOSPHOHYDROLASE"/>
    <property type="match status" value="1"/>
</dbReference>
<organism evidence="6 7">
    <name type="scientific">Nocardia thailandica</name>
    <dbReference type="NCBI Taxonomy" id="257275"/>
    <lineage>
        <taxon>Bacteria</taxon>
        <taxon>Bacillati</taxon>
        <taxon>Actinomycetota</taxon>
        <taxon>Actinomycetes</taxon>
        <taxon>Mycobacteriales</taxon>
        <taxon>Nocardiaceae</taxon>
        <taxon>Nocardia</taxon>
    </lineage>
</organism>
<comment type="caution">
    <text evidence="6">The sequence shown here is derived from an EMBL/GenBank/DDBJ whole genome shotgun (WGS) entry which is preliminary data.</text>
</comment>
<keyword evidence="7" id="KW-1185">Reference proteome</keyword>
<reference evidence="6 7" key="1">
    <citation type="submission" date="2024-10" db="EMBL/GenBank/DDBJ databases">
        <title>The Natural Products Discovery Center: Release of the First 8490 Sequenced Strains for Exploring Actinobacteria Biosynthetic Diversity.</title>
        <authorList>
            <person name="Kalkreuter E."/>
            <person name="Kautsar S.A."/>
            <person name="Yang D."/>
            <person name="Bader C.D."/>
            <person name="Teijaro C.N."/>
            <person name="Fluegel L."/>
            <person name="Davis C.M."/>
            <person name="Simpson J.R."/>
            <person name="Lauterbach L."/>
            <person name="Steele A.D."/>
            <person name="Gui C."/>
            <person name="Meng S."/>
            <person name="Li G."/>
            <person name="Viehrig K."/>
            <person name="Ye F."/>
            <person name="Su P."/>
            <person name="Kiefer A.F."/>
            <person name="Nichols A."/>
            <person name="Cepeda A.J."/>
            <person name="Yan W."/>
            <person name="Fan B."/>
            <person name="Jiang Y."/>
            <person name="Adhikari A."/>
            <person name="Zheng C.-J."/>
            <person name="Schuster L."/>
            <person name="Cowan T.M."/>
            <person name="Smanski M.J."/>
            <person name="Chevrette M.G."/>
            <person name="De Carvalho L.P.S."/>
            <person name="Shen B."/>
        </authorList>
    </citation>
    <scope>NUCLEOTIDE SEQUENCE [LARGE SCALE GENOMIC DNA]</scope>
    <source>
        <strain evidence="6 7">NPDC004045</strain>
    </source>
</reference>
<proteinExistence type="inferred from homology"/>
<dbReference type="EMBL" id="JBIAMX010000003">
    <property type="protein sequence ID" value="MFF0542455.1"/>
    <property type="molecule type" value="Genomic_DNA"/>
</dbReference>
<accession>A0ABW6PJ73</accession>
<gene>
    <name evidence="6" type="ORF">ACFYTF_06420</name>
</gene>
<keyword evidence="3" id="KW-0408">Iron</keyword>
<dbReference type="Proteomes" id="UP001601444">
    <property type="component" value="Unassembled WGS sequence"/>
</dbReference>
<dbReference type="Gene3D" id="3.60.21.10">
    <property type="match status" value="1"/>
</dbReference>
<keyword evidence="2" id="KW-0378">Hydrolase</keyword>
<comment type="similarity">
    <text evidence="4">Belongs to the cyclic nucleotide phosphodiesterase class-III family.</text>
</comment>
<feature type="domain" description="Calcineurin-like phosphoesterase" evidence="5">
    <location>
        <begin position="5"/>
        <end position="189"/>
    </location>
</feature>
<evidence type="ECO:0000256" key="4">
    <source>
        <dbReference type="ARBA" id="ARBA00025742"/>
    </source>
</evidence>
<evidence type="ECO:0000259" key="5">
    <source>
        <dbReference type="Pfam" id="PF00149"/>
    </source>
</evidence>
<protein>
    <submittedName>
        <fullName evidence="6">Metallophosphoesterase</fullName>
    </submittedName>
</protein>
<evidence type="ECO:0000256" key="3">
    <source>
        <dbReference type="ARBA" id="ARBA00023004"/>
    </source>
</evidence>
<dbReference type="InterPro" id="IPR004843">
    <property type="entry name" value="Calcineurin-like_PHP"/>
</dbReference>
<keyword evidence="1" id="KW-0479">Metal-binding</keyword>
<evidence type="ECO:0000256" key="1">
    <source>
        <dbReference type="ARBA" id="ARBA00022723"/>
    </source>
</evidence>
<dbReference type="InterPro" id="IPR050884">
    <property type="entry name" value="CNP_phosphodiesterase-III"/>
</dbReference>
<dbReference type="InterPro" id="IPR029052">
    <property type="entry name" value="Metallo-depent_PP-like"/>
</dbReference>
<dbReference type="SUPFAM" id="SSF56300">
    <property type="entry name" value="Metallo-dependent phosphatases"/>
    <property type="match status" value="1"/>
</dbReference>
<evidence type="ECO:0000313" key="7">
    <source>
        <dbReference type="Proteomes" id="UP001601444"/>
    </source>
</evidence>